<proteinExistence type="predicted"/>
<gene>
    <name evidence="1" type="ORF">SLS62_007010</name>
</gene>
<reference evidence="1 2" key="1">
    <citation type="submission" date="2024-02" db="EMBL/GenBank/DDBJ databases">
        <title>De novo assembly and annotation of 12 fungi associated with fruit tree decline syndrome in Ontario, Canada.</title>
        <authorList>
            <person name="Sulman M."/>
            <person name="Ellouze W."/>
            <person name="Ilyukhin E."/>
        </authorList>
    </citation>
    <scope>NUCLEOTIDE SEQUENCE [LARGE SCALE GENOMIC DNA]</scope>
    <source>
        <strain evidence="1 2">M11/M66-122</strain>
    </source>
</reference>
<protein>
    <recommendedName>
        <fullName evidence="3">Short chain dehydrogenase</fullName>
    </recommendedName>
</protein>
<dbReference type="InterPro" id="IPR036291">
    <property type="entry name" value="NAD(P)-bd_dom_sf"/>
</dbReference>
<dbReference type="PANTHER" id="PTHR43431:SF7">
    <property type="entry name" value="OXIDOREDUCTASE, SHORT CHAIN DEHYDROGENASE_REDUCTASE FAMILY (AFU_ORTHOLOGUE AFUA_5G14000)"/>
    <property type="match status" value="1"/>
</dbReference>
<dbReference type="Gene3D" id="3.40.50.720">
    <property type="entry name" value="NAD(P)-binding Rossmann-like Domain"/>
    <property type="match status" value="1"/>
</dbReference>
<dbReference type="Pfam" id="PF00106">
    <property type="entry name" value="adh_short"/>
    <property type="match status" value="1"/>
</dbReference>
<name>A0AAN9YR48_9PEZI</name>
<comment type="caution">
    <text evidence="1">The sequence shown here is derived from an EMBL/GenBank/DDBJ whole genome shotgun (WGS) entry which is preliminary data.</text>
</comment>
<dbReference type="SUPFAM" id="SSF51735">
    <property type="entry name" value="NAD(P)-binding Rossmann-fold domains"/>
    <property type="match status" value="1"/>
</dbReference>
<evidence type="ECO:0008006" key="3">
    <source>
        <dbReference type="Google" id="ProtNLM"/>
    </source>
</evidence>
<evidence type="ECO:0000313" key="2">
    <source>
        <dbReference type="Proteomes" id="UP001320420"/>
    </source>
</evidence>
<dbReference type="InterPro" id="IPR002347">
    <property type="entry name" value="SDR_fam"/>
</dbReference>
<evidence type="ECO:0000313" key="1">
    <source>
        <dbReference type="EMBL" id="KAK7751025.1"/>
    </source>
</evidence>
<dbReference type="AlphaFoldDB" id="A0AAN9YR48"/>
<sequence>MPSTKLFAIVAGAGPGTGKATALRFAKAYPVVLLARRPESYAEAVAAIEAAGGTAVGISADATDPASLDAAFERIARDLFPGHRLAAAVFNAAGGFARKPFLEQTGAELAGALDGSVKGLWNFAQKTIPLLLETVSAEDKPSHPPSLLVTGATASVRGSAQFGPFAAGMFARRALAQSLAREFGPRGVHVAHAVIDGVIDIPRTKAYAVNGGVEDGKISADAIAESYWHLHTQPRSAFTQEIDLRPFVEKF</sequence>
<keyword evidence="2" id="KW-1185">Reference proteome</keyword>
<dbReference type="PANTHER" id="PTHR43431">
    <property type="entry name" value="OXIDOREDUCTASE, SHORT CHAIN DEHYDROGENASE/REDUCTASE FAMILY (AFU_ORTHOLOGUE AFUA_5G14000)"/>
    <property type="match status" value="1"/>
</dbReference>
<accession>A0AAN9YR48</accession>
<dbReference type="EMBL" id="JAKJXP020000055">
    <property type="protein sequence ID" value="KAK7751025.1"/>
    <property type="molecule type" value="Genomic_DNA"/>
</dbReference>
<organism evidence="1 2">
    <name type="scientific">Diatrype stigma</name>
    <dbReference type="NCBI Taxonomy" id="117547"/>
    <lineage>
        <taxon>Eukaryota</taxon>
        <taxon>Fungi</taxon>
        <taxon>Dikarya</taxon>
        <taxon>Ascomycota</taxon>
        <taxon>Pezizomycotina</taxon>
        <taxon>Sordariomycetes</taxon>
        <taxon>Xylariomycetidae</taxon>
        <taxon>Xylariales</taxon>
        <taxon>Diatrypaceae</taxon>
        <taxon>Diatrype</taxon>
    </lineage>
</organism>
<dbReference type="Proteomes" id="UP001320420">
    <property type="component" value="Unassembled WGS sequence"/>
</dbReference>